<dbReference type="InterPro" id="IPR015421">
    <property type="entry name" value="PyrdxlP-dep_Trfase_major"/>
</dbReference>
<dbReference type="SUPFAM" id="SSF53383">
    <property type="entry name" value="PLP-dependent transferases"/>
    <property type="match status" value="1"/>
</dbReference>
<proteinExistence type="inferred from homology"/>
<dbReference type="InterPro" id="IPR015424">
    <property type="entry name" value="PyrdxlP-dep_Trfase"/>
</dbReference>
<comment type="similarity">
    <text evidence="2">Belongs to the threonine aldolase family.</text>
</comment>
<dbReference type="Proteomes" id="UP000230914">
    <property type="component" value="Unassembled WGS sequence"/>
</dbReference>
<dbReference type="AlphaFoldDB" id="A0A2G6K7W1"/>
<gene>
    <name evidence="5" type="ORF">CSA55_05030</name>
</gene>
<evidence type="ECO:0000256" key="2">
    <source>
        <dbReference type="ARBA" id="ARBA00006966"/>
    </source>
</evidence>
<sequence>MAFPQAPQTSFASDNSAGAHPKVIEAIERANHGHVLAYGDDDETRQAVNRFRELFDRPIEVFFAFNGTGANVMGLTDLARPGDAVICTQRSHIACDETGAPEWVGGIKLVDLPSHDAKLVPAQITDQMEALGVMHHAQPRLVSITQSTELGTVYTLDEIAALSDEARRHGARLHLDGARIANAVAALGGNDDILGTIADLVDVISFGGTKNGGVLGEAVIYTDPELATRAIYTRKAVTQLPSKMRFIAAQFNALLTDGLWLELAANANAMATLLYREVSTIPGIDPGRAPQVNSLFPTLPDAAIAPLQDWSFFWEWNRPSVRWMTAWDTSAEDVHTFARGIAQILEKNS</sequence>
<evidence type="ECO:0000256" key="3">
    <source>
        <dbReference type="ARBA" id="ARBA00022898"/>
    </source>
</evidence>
<dbReference type="InterPro" id="IPR001597">
    <property type="entry name" value="ArAA_b-elim_lyase/Thr_aldolase"/>
</dbReference>
<name>A0A2G6K7W1_9ACTN</name>
<dbReference type="PANTHER" id="PTHR48097">
    <property type="entry name" value="L-THREONINE ALDOLASE-RELATED"/>
    <property type="match status" value="1"/>
</dbReference>
<dbReference type="Gene3D" id="3.90.1150.10">
    <property type="entry name" value="Aspartate Aminotransferase, domain 1"/>
    <property type="match status" value="1"/>
</dbReference>
<keyword evidence="3" id="KW-0663">Pyridoxal phosphate</keyword>
<accession>A0A2G6K7W1</accession>
<dbReference type="Gene3D" id="3.40.640.10">
    <property type="entry name" value="Type I PLP-dependent aspartate aminotransferase-like (Major domain)"/>
    <property type="match status" value="1"/>
</dbReference>
<protein>
    <submittedName>
        <fullName evidence="5">Threonine aldolase</fullName>
    </submittedName>
</protein>
<evidence type="ECO:0000256" key="1">
    <source>
        <dbReference type="ARBA" id="ARBA00001933"/>
    </source>
</evidence>
<comment type="cofactor">
    <cofactor evidence="1">
        <name>pyridoxal 5'-phosphate</name>
        <dbReference type="ChEBI" id="CHEBI:597326"/>
    </cofactor>
</comment>
<dbReference type="EMBL" id="PDSL01000067">
    <property type="protein sequence ID" value="PIE31743.1"/>
    <property type="molecule type" value="Genomic_DNA"/>
</dbReference>
<dbReference type="PANTHER" id="PTHR48097:SF5">
    <property type="entry name" value="LOW SPECIFICITY L-THREONINE ALDOLASE"/>
    <property type="match status" value="1"/>
</dbReference>
<dbReference type="GO" id="GO:0016829">
    <property type="term" value="F:lyase activity"/>
    <property type="evidence" value="ECO:0007669"/>
    <property type="project" value="InterPro"/>
</dbReference>
<reference evidence="5 6" key="1">
    <citation type="submission" date="2017-10" db="EMBL/GenBank/DDBJ databases">
        <title>Novel microbial diversity and functional potential in the marine mammal oral microbiome.</title>
        <authorList>
            <person name="Dudek N.K."/>
            <person name="Sun C.L."/>
            <person name="Burstein D."/>
            <person name="Kantor R.S."/>
            <person name="Aliaga Goltsman D.S."/>
            <person name="Bik E.M."/>
            <person name="Thomas B.C."/>
            <person name="Banfield J.F."/>
            <person name="Relman D.A."/>
        </authorList>
    </citation>
    <scope>NUCLEOTIDE SEQUENCE [LARGE SCALE GENOMIC DNA]</scope>
    <source>
        <strain evidence="5">DOLJORAL78_61_10</strain>
    </source>
</reference>
<evidence type="ECO:0000313" key="5">
    <source>
        <dbReference type="EMBL" id="PIE31743.1"/>
    </source>
</evidence>
<dbReference type="GO" id="GO:0006520">
    <property type="term" value="P:amino acid metabolic process"/>
    <property type="evidence" value="ECO:0007669"/>
    <property type="project" value="InterPro"/>
</dbReference>
<organism evidence="5 6">
    <name type="scientific">Ilumatobacter coccineus</name>
    <dbReference type="NCBI Taxonomy" id="467094"/>
    <lineage>
        <taxon>Bacteria</taxon>
        <taxon>Bacillati</taxon>
        <taxon>Actinomycetota</taxon>
        <taxon>Acidimicrobiia</taxon>
        <taxon>Acidimicrobiales</taxon>
        <taxon>Ilumatobacteraceae</taxon>
        <taxon>Ilumatobacter</taxon>
    </lineage>
</organism>
<evidence type="ECO:0000259" key="4">
    <source>
        <dbReference type="Pfam" id="PF01212"/>
    </source>
</evidence>
<dbReference type="InterPro" id="IPR015422">
    <property type="entry name" value="PyrdxlP-dep_Trfase_small"/>
</dbReference>
<feature type="domain" description="Aromatic amino acid beta-eliminating lyase/threonine aldolase" evidence="4">
    <location>
        <begin position="11"/>
        <end position="289"/>
    </location>
</feature>
<evidence type="ECO:0000313" key="6">
    <source>
        <dbReference type="Proteomes" id="UP000230914"/>
    </source>
</evidence>
<dbReference type="Pfam" id="PF01212">
    <property type="entry name" value="Beta_elim_lyase"/>
    <property type="match status" value="1"/>
</dbReference>
<comment type="caution">
    <text evidence="5">The sequence shown here is derived from an EMBL/GenBank/DDBJ whole genome shotgun (WGS) entry which is preliminary data.</text>
</comment>